<proteinExistence type="predicted"/>
<evidence type="ECO:0000313" key="1">
    <source>
        <dbReference type="EMBL" id="MXV15086.1"/>
    </source>
</evidence>
<dbReference type="Pfam" id="PF13618">
    <property type="entry name" value="Gluconate_2-dh3"/>
    <property type="match status" value="1"/>
</dbReference>
<dbReference type="InterPro" id="IPR027056">
    <property type="entry name" value="Gluconate_2DH_su3"/>
</dbReference>
<accession>A0A7K1XX42</accession>
<sequence>MDRRAAVKNMALLMGSAISATTLGFILDGCNNGPKATSTTFTPGQENMVAEIAEIIIPKTSTPGAKEAGVGAFIVMMINECYPEEAQQDFIGGLDYADKITKGKFSKTFLEADGKQRIAVIQQLAEETKEFTDKEKDLKPEEQSKKVPFFKQVKELTMLGYFTSEAGATKALNYVAIPGRYDACITIKPGEKAWAL</sequence>
<dbReference type="EMBL" id="WVHS01000002">
    <property type="protein sequence ID" value="MXV15086.1"/>
    <property type="molecule type" value="Genomic_DNA"/>
</dbReference>
<reference evidence="1 2" key="1">
    <citation type="submission" date="2019-11" db="EMBL/GenBank/DDBJ databases">
        <title>Pedobacter sp. HMF7056 Genome sequencing and assembly.</title>
        <authorList>
            <person name="Kang H."/>
            <person name="Kim H."/>
            <person name="Joh K."/>
        </authorList>
    </citation>
    <scope>NUCLEOTIDE SEQUENCE [LARGE SCALE GENOMIC DNA]</scope>
    <source>
        <strain evidence="1 2">HMF7056</strain>
    </source>
</reference>
<dbReference type="AlphaFoldDB" id="A0A7K1XX42"/>
<gene>
    <name evidence="1" type="ORF">GS398_07230</name>
</gene>
<comment type="caution">
    <text evidence="1">The sequence shown here is derived from an EMBL/GenBank/DDBJ whole genome shotgun (WGS) entry which is preliminary data.</text>
</comment>
<keyword evidence="2" id="KW-1185">Reference proteome</keyword>
<name>A0A7K1XX42_9SPHI</name>
<dbReference type="Proteomes" id="UP000451233">
    <property type="component" value="Unassembled WGS sequence"/>
</dbReference>
<protein>
    <submittedName>
        <fullName evidence="1">Gluconate 2-dehydrogenase subunit 3 family protein</fullName>
    </submittedName>
</protein>
<organism evidence="1 2">
    <name type="scientific">Hufsiella ginkgonis</name>
    <dbReference type="NCBI Taxonomy" id="2695274"/>
    <lineage>
        <taxon>Bacteria</taxon>
        <taxon>Pseudomonadati</taxon>
        <taxon>Bacteroidota</taxon>
        <taxon>Sphingobacteriia</taxon>
        <taxon>Sphingobacteriales</taxon>
        <taxon>Sphingobacteriaceae</taxon>
        <taxon>Hufsiella</taxon>
    </lineage>
</organism>
<evidence type="ECO:0000313" key="2">
    <source>
        <dbReference type="Proteomes" id="UP000451233"/>
    </source>
</evidence>
<dbReference type="RefSeq" id="WP_160906107.1">
    <property type="nucleotide sequence ID" value="NZ_WVHS01000002.1"/>
</dbReference>